<comment type="caution">
    <text evidence="1">The sequence shown here is derived from an EMBL/GenBank/DDBJ whole genome shotgun (WGS) entry which is preliminary data.</text>
</comment>
<evidence type="ECO:0000313" key="2">
    <source>
        <dbReference type="Proteomes" id="UP001151760"/>
    </source>
</evidence>
<keyword evidence="2" id="KW-1185">Reference proteome</keyword>
<dbReference type="Proteomes" id="UP001151760">
    <property type="component" value="Unassembled WGS sequence"/>
</dbReference>
<proteinExistence type="predicted"/>
<gene>
    <name evidence="1" type="ORF">Tco_0856397</name>
</gene>
<name>A0ABQ5B3P6_9ASTR</name>
<evidence type="ECO:0000313" key="1">
    <source>
        <dbReference type="EMBL" id="GJT09355.1"/>
    </source>
</evidence>
<dbReference type="EMBL" id="BQNB010012900">
    <property type="protein sequence ID" value="GJT09355.1"/>
    <property type="molecule type" value="Genomic_DNA"/>
</dbReference>
<reference evidence="1" key="1">
    <citation type="journal article" date="2022" name="Int. J. Mol. Sci.">
        <title>Draft Genome of Tanacetum Coccineum: Genomic Comparison of Closely Related Tanacetum-Family Plants.</title>
        <authorList>
            <person name="Yamashiro T."/>
            <person name="Shiraishi A."/>
            <person name="Nakayama K."/>
            <person name="Satake H."/>
        </authorList>
    </citation>
    <scope>NUCLEOTIDE SEQUENCE</scope>
</reference>
<accession>A0ABQ5B3P6</accession>
<sequence length="98" mass="10566">MALKTTGNCSKAYKTTGMLVIIITRAAIHGTQLLHSEVSIPKNINNEVDDENNAKASDIIKSINALSFRNTGIPSSLFPPWTVIAAANVIVEYCYNSA</sequence>
<reference evidence="1" key="2">
    <citation type="submission" date="2022-01" db="EMBL/GenBank/DDBJ databases">
        <authorList>
            <person name="Yamashiro T."/>
            <person name="Shiraishi A."/>
            <person name="Satake H."/>
            <person name="Nakayama K."/>
        </authorList>
    </citation>
    <scope>NUCLEOTIDE SEQUENCE</scope>
</reference>
<organism evidence="1 2">
    <name type="scientific">Tanacetum coccineum</name>
    <dbReference type="NCBI Taxonomy" id="301880"/>
    <lineage>
        <taxon>Eukaryota</taxon>
        <taxon>Viridiplantae</taxon>
        <taxon>Streptophyta</taxon>
        <taxon>Embryophyta</taxon>
        <taxon>Tracheophyta</taxon>
        <taxon>Spermatophyta</taxon>
        <taxon>Magnoliopsida</taxon>
        <taxon>eudicotyledons</taxon>
        <taxon>Gunneridae</taxon>
        <taxon>Pentapetalae</taxon>
        <taxon>asterids</taxon>
        <taxon>campanulids</taxon>
        <taxon>Asterales</taxon>
        <taxon>Asteraceae</taxon>
        <taxon>Asteroideae</taxon>
        <taxon>Anthemideae</taxon>
        <taxon>Anthemidinae</taxon>
        <taxon>Tanacetum</taxon>
    </lineage>
</organism>
<protein>
    <submittedName>
        <fullName evidence="1">Uncharacterized protein</fullName>
    </submittedName>
</protein>